<organism evidence="15">
    <name type="scientific">Culex pipiens</name>
    <name type="common">House mosquito</name>
    <dbReference type="NCBI Taxonomy" id="7175"/>
    <lineage>
        <taxon>Eukaryota</taxon>
        <taxon>Metazoa</taxon>
        <taxon>Ecdysozoa</taxon>
        <taxon>Arthropoda</taxon>
        <taxon>Hexapoda</taxon>
        <taxon>Insecta</taxon>
        <taxon>Pterygota</taxon>
        <taxon>Neoptera</taxon>
        <taxon>Endopterygota</taxon>
        <taxon>Diptera</taxon>
        <taxon>Nematocera</taxon>
        <taxon>Culicoidea</taxon>
        <taxon>Culicidae</taxon>
        <taxon>Culicinae</taxon>
        <taxon>Culicini</taxon>
        <taxon>Culex</taxon>
        <taxon>Culex</taxon>
    </lineage>
</organism>
<feature type="domain" description="C2H2-type" evidence="13">
    <location>
        <begin position="232"/>
        <end position="259"/>
    </location>
</feature>
<evidence type="ECO:0000256" key="3">
    <source>
        <dbReference type="ARBA" id="ARBA00022723"/>
    </source>
</evidence>
<dbReference type="PROSITE" id="PS50157">
    <property type="entry name" value="ZINC_FINGER_C2H2_2"/>
    <property type="match status" value="7"/>
</dbReference>
<sequence>MMDSATISKSCCRICLAAEKTLLSLQTEIELDGCKLTCLEMFTKFTGLEEPPEEASPDLPRKLCISCFSELNSCYKFQRKAVDSFNRMYQKVSEFAAHAVEEEVARECSSKQDAAPEIEEELEIFIELQDDNLKIESTSLDLVEQPVQEGEEQTDAKLINPVEECEEEFLEVYECDDKGLVELKGSVRDMEEASPSQNEAEIVSIEINLQNEQELEAQLDDECSQQTSDGSFTCSICNKQFASRKTLRQHCRIHEDSSAKRFRCSHCSKPFNYSHHLKIHERTHTRETPFACSACDKEFATKDRLKNHELQHKDRFEHGCALCECSFRTKKALKMHTILKHDAAVGQFEPIVCAKCGKDLFSQSAASAHFKAACGQERITEDNLKKKSKQKQQKPVDCIDCLEKFASRTELFEHRADVHENRSHTCEVCGKRFLQAIVLSRHMKTHTGEKSYSCDQCPKSFAQLATLQNHMRTHSDSQQYECTVCSKRYKFLASLRNHVKASHGEGEA</sequence>
<dbReference type="PANTHER" id="PTHR16515:SF66">
    <property type="entry name" value="C2H2-TYPE DOMAIN-CONTAINING PROTEIN"/>
    <property type="match status" value="1"/>
</dbReference>
<dbReference type="FunFam" id="3.30.160.60:FF:001182">
    <property type="entry name" value="Zinc finger, C2H2 type"/>
    <property type="match status" value="1"/>
</dbReference>
<feature type="binding site" evidence="12">
    <location>
        <position position="64"/>
    </location>
    <ligand>
        <name>Zn(2+)</name>
        <dbReference type="ChEBI" id="CHEBI:29105"/>
    </ligand>
</feature>
<reference evidence="15" key="1">
    <citation type="submission" date="2021-05" db="EMBL/GenBank/DDBJ databases">
        <authorList>
            <person name="Alioto T."/>
            <person name="Alioto T."/>
            <person name="Gomez Garrido J."/>
        </authorList>
    </citation>
    <scope>NUCLEOTIDE SEQUENCE</scope>
</reference>
<evidence type="ECO:0000259" key="14">
    <source>
        <dbReference type="PROSITE" id="PS51915"/>
    </source>
</evidence>
<evidence type="ECO:0000259" key="13">
    <source>
        <dbReference type="PROSITE" id="PS50157"/>
    </source>
</evidence>
<dbReference type="InterPro" id="IPR050331">
    <property type="entry name" value="Zinc_finger"/>
</dbReference>
<feature type="domain" description="C2H2-type" evidence="13">
    <location>
        <begin position="262"/>
        <end position="289"/>
    </location>
</feature>
<dbReference type="SUPFAM" id="SSF57667">
    <property type="entry name" value="beta-beta-alpha zinc fingers"/>
    <property type="match status" value="5"/>
</dbReference>
<proteinExistence type="inferred from homology"/>
<evidence type="ECO:0000256" key="4">
    <source>
        <dbReference type="ARBA" id="ARBA00022737"/>
    </source>
</evidence>
<dbReference type="InterPro" id="IPR036236">
    <property type="entry name" value="Znf_C2H2_sf"/>
</dbReference>
<dbReference type="PANTHER" id="PTHR16515">
    <property type="entry name" value="PR DOMAIN ZINC FINGER PROTEIN"/>
    <property type="match status" value="1"/>
</dbReference>
<feature type="binding site" evidence="12">
    <location>
        <position position="67"/>
    </location>
    <ligand>
        <name>Zn(2+)</name>
        <dbReference type="ChEBI" id="CHEBI:29105"/>
    </ligand>
</feature>
<dbReference type="Gene3D" id="3.30.160.60">
    <property type="entry name" value="Classic Zinc Finger"/>
    <property type="match status" value="6"/>
</dbReference>
<keyword evidence="4" id="KW-0677">Repeat</keyword>
<keyword evidence="5 11" id="KW-0863">Zinc-finger</keyword>
<feature type="domain" description="C2H2-type" evidence="13">
    <location>
        <begin position="480"/>
        <end position="508"/>
    </location>
</feature>
<evidence type="ECO:0000313" key="15">
    <source>
        <dbReference type="EMBL" id="CAG6532167.1"/>
    </source>
</evidence>
<dbReference type="Pfam" id="PF12874">
    <property type="entry name" value="zf-met"/>
    <property type="match status" value="1"/>
</dbReference>
<evidence type="ECO:0000256" key="7">
    <source>
        <dbReference type="ARBA" id="ARBA00023015"/>
    </source>
</evidence>
<dbReference type="SUPFAM" id="SSF57716">
    <property type="entry name" value="Glucocorticoid receptor-like (DNA-binding domain)"/>
    <property type="match status" value="1"/>
</dbReference>
<feature type="domain" description="C2H2-type" evidence="13">
    <location>
        <begin position="290"/>
        <end position="317"/>
    </location>
</feature>
<protein>
    <submittedName>
        <fullName evidence="15">Zinc finger protein 782</fullName>
    </submittedName>
</protein>
<keyword evidence="9" id="KW-0804">Transcription</keyword>
<accession>A0A8D8HDD5</accession>
<feature type="binding site" evidence="12">
    <location>
        <position position="12"/>
    </location>
    <ligand>
        <name>Zn(2+)</name>
        <dbReference type="ChEBI" id="CHEBI:29105"/>
    </ligand>
</feature>
<dbReference type="AlphaFoldDB" id="A0A8D8HDD5"/>
<dbReference type="GO" id="GO:0005634">
    <property type="term" value="C:nucleus"/>
    <property type="evidence" value="ECO:0007669"/>
    <property type="project" value="UniProtKB-SubCell"/>
</dbReference>
<name>A0A8D8HDD5_CULPI</name>
<dbReference type="EMBL" id="HBUE01312688">
    <property type="protein sequence ID" value="CAG6584039.1"/>
    <property type="molecule type" value="Transcribed_RNA"/>
</dbReference>
<dbReference type="GO" id="GO:0008270">
    <property type="term" value="F:zinc ion binding"/>
    <property type="evidence" value="ECO:0007669"/>
    <property type="project" value="UniProtKB-UniRule"/>
</dbReference>
<dbReference type="GO" id="GO:0003690">
    <property type="term" value="F:double-stranded DNA binding"/>
    <property type="evidence" value="ECO:0007669"/>
    <property type="project" value="UniProtKB-ARBA"/>
</dbReference>
<dbReference type="PROSITE" id="PS51915">
    <property type="entry name" value="ZAD"/>
    <property type="match status" value="1"/>
</dbReference>
<feature type="domain" description="ZAD" evidence="14">
    <location>
        <begin position="10"/>
        <end position="91"/>
    </location>
</feature>
<dbReference type="InterPro" id="IPR013087">
    <property type="entry name" value="Znf_C2H2_type"/>
</dbReference>
<feature type="binding site" evidence="12">
    <location>
        <position position="15"/>
    </location>
    <ligand>
        <name>Zn(2+)</name>
        <dbReference type="ChEBI" id="CHEBI:29105"/>
    </ligand>
</feature>
<evidence type="ECO:0000256" key="11">
    <source>
        <dbReference type="PROSITE-ProRule" id="PRU00042"/>
    </source>
</evidence>
<dbReference type="GO" id="GO:0010468">
    <property type="term" value="P:regulation of gene expression"/>
    <property type="evidence" value="ECO:0007669"/>
    <property type="project" value="TreeGrafter"/>
</dbReference>
<keyword evidence="6 12" id="KW-0862">Zinc</keyword>
<dbReference type="SMART" id="SM00355">
    <property type="entry name" value="ZnF_C2H2"/>
    <property type="match status" value="8"/>
</dbReference>
<evidence type="ECO:0000256" key="1">
    <source>
        <dbReference type="ARBA" id="ARBA00004123"/>
    </source>
</evidence>
<evidence type="ECO:0000256" key="5">
    <source>
        <dbReference type="ARBA" id="ARBA00022771"/>
    </source>
</evidence>
<dbReference type="FunFam" id="3.30.160.60:FF:001370">
    <property type="entry name" value="Zinc finger protein"/>
    <property type="match status" value="1"/>
</dbReference>
<feature type="domain" description="C2H2-type" evidence="13">
    <location>
        <begin position="452"/>
        <end position="479"/>
    </location>
</feature>
<dbReference type="EMBL" id="HBUE01206382">
    <property type="protein sequence ID" value="CAG6532167.1"/>
    <property type="molecule type" value="Transcribed_RNA"/>
</dbReference>
<keyword evidence="3 12" id="KW-0479">Metal-binding</keyword>
<dbReference type="Pfam" id="PF07776">
    <property type="entry name" value="zf-AD"/>
    <property type="match status" value="1"/>
</dbReference>
<evidence type="ECO:0000256" key="8">
    <source>
        <dbReference type="ARBA" id="ARBA00023125"/>
    </source>
</evidence>
<comment type="subcellular location">
    <subcellularLocation>
        <location evidence="1">Nucleus</location>
    </subcellularLocation>
</comment>
<evidence type="ECO:0000256" key="10">
    <source>
        <dbReference type="ARBA" id="ARBA00023242"/>
    </source>
</evidence>
<feature type="domain" description="C2H2-type" evidence="13">
    <location>
        <begin position="424"/>
        <end position="451"/>
    </location>
</feature>
<dbReference type="PROSITE" id="PS00028">
    <property type="entry name" value="ZINC_FINGER_C2H2_1"/>
    <property type="match status" value="7"/>
</dbReference>
<evidence type="ECO:0000256" key="9">
    <source>
        <dbReference type="ARBA" id="ARBA00023163"/>
    </source>
</evidence>
<dbReference type="FunFam" id="3.30.160.60:FF:000065">
    <property type="entry name" value="B-cell CLL/lymphoma 6, member B"/>
    <property type="match status" value="1"/>
</dbReference>
<dbReference type="Pfam" id="PF00096">
    <property type="entry name" value="zf-C2H2"/>
    <property type="match status" value="2"/>
</dbReference>
<evidence type="ECO:0000256" key="2">
    <source>
        <dbReference type="ARBA" id="ARBA00006991"/>
    </source>
</evidence>
<comment type="similarity">
    <text evidence="2">Belongs to the krueppel C2H2-type zinc-finger protein family.</text>
</comment>
<keyword evidence="7" id="KW-0805">Transcription regulation</keyword>
<dbReference type="Pfam" id="PF13912">
    <property type="entry name" value="zf-C2H2_6"/>
    <property type="match status" value="1"/>
</dbReference>
<keyword evidence="8" id="KW-0238">DNA-binding</keyword>
<evidence type="ECO:0000256" key="6">
    <source>
        <dbReference type="ARBA" id="ARBA00022833"/>
    </source>
</evidence>
<keyword evidence="10" id="KW-0539">Nucleus</keyword>
<feature type="domain" description="C2H2-type" evidence="13">
    <location>
        <begin position="396"/>
        <end position="424"/>
    </location>
</feature>
<dbReference type="SMART" id="SM00868">
    <property type="entry name" value="zf-AD"/>
    <property type="match status" value="1"/>
</dbReference>
<dbReference type="FunFam" id="3.30.160.60:FF:000100">
    <property type="entry name" value="Zinc finger 45-like"/>
    <property type="match status" value="1"/>
</dbReference>
<dbReference type="InterPro" id="IPR012934">
    <property type="entry name" value="Znf_AD"/>
</dbReference>
<evidence type="ECO:0000256" key="12">
    <source>
        <dbReference type="PROSITE-ProRule" id="PRU01263"/>
    </source>
</evidence>